<accession>A0A0E9WD12</accession>
<reference evidence="1" key="1">
    <citation type="submission" date="2014-11" db="EMBL/GenBank/DDBJ databases">
        <authorList>
            <person name="Amaro Gonzalez C."/>
        </authorList>
    </citation>
    <scope>NUCLEOTIDE SEQUENCE</scope>
</reference>
<reference evidence="1" key="2">
    <citation type="journal article" date="2015" name="Fish Shellfish Immunol.">
        <title>Early steps in the European eel (Anguilla anguilla)-Vibrio vulnificus interaction in the gills: Role of the RtxA13 toxin.</title>
        <authorList>
            <person name="Callol A."/>
            <person name="Pajuelo D."/>
            <person name="Ebbesson L."/>
            <person name="Teles M."/>
            <person name="MacKenzie S."/>
            <person name="Amaro C."/>
        </authorList>
    </citation>
    <scope>NUCLEOTIDE SEQUENCE</scope>
</reference>
<dbReference type="EMBL" id="GBXM01020313">
    <property type="protein sequence ID" value="JAH88264.1"/>
    <property type="molecule type" value="Transcribed_RNA"/>
</dbReference>
<name>A0A0E9WD12_ANGAN</name>
<protein>
    <submittedName>
        <fullName evidence="1">Uncharacterized protein</fullName>
    </submittedName>
</protein>
<organism evidence="1">
    <name type="scientific">Anguilla anguilla</name>
    <name type="common">European freshwater eel</name>
    <name type="synonym">Muraena anguilla</name>
    <dbReference type="NCBI Taxonomy" id="7936"/>
    <lineage>
        <taxon>Eukaryota</taxon>
        <taxon>Metazoa</taxon>
        <taxon>Chordata</taxon>
        <taxon>Craniata</taxon>
        <taxon>Vertebrata</taxon>
        <taxon>Euteleostomi</taxon>
        <taxon>Actinopterygii</taxon>
        <taxon>Neopterygii</taxon>
        <taxon>Teleostei</taxon>
        <taxon>Anguilliformes</taxon>
        <taxon>Anguillidae</taxon>
        <taxon>Anguilla</taxon>
    </lineage>
</organism>
<dbReference type="AlphaFoldDB" id="A0A0E9WD12"/>
<evidence type="ECO:0000313" key="1">
    <source>
        <dbReference type="EMBL" id="JAH88264.1"/>
    </source>
</evidence>
<sequence length="76" mass="9092">MNLNSILRGIRIIQTAMNISEKKHLHKNEKMRKYYVQKMLCLVERPNTMFFLLTQFYLIVHTPIMTQGKEHSLRAT</sequence>
<proteinExistence type="predicted"/>